<gene>
    <name evidence="9" type="ORF">CUREI_11135</name>
</gene>
<evidence type="ECO:0000256" key="3">
    <source>
        <dbReference type="ARBA" id="ARBA00022475"/>
    </source>
</evidence>
<keyword evidence="10" id="KW-1185">Reference proteome</keyword>
<proteinExistence type="predicted"/>
<dbReference type="HOGENOM" id="CLU_060907_0_0_11"/>
<dbReference type="KEGG" id="cuv:CUREI_11135"/>
<dbReference type="InterPro" id="IPR051125">
    <property type="entry name" value="ABC-4/HrtB_transporter"/>
</dbReference>
<dbReference type="PANTHER" id="PTHR43738:SF1">
    <property type="entry name" value="HEMIN TRANSPORT SYSTEM PERMEASE PROTEIN HRTB-RELATED"/>
    <property type="match status" value="1"/>
</dbReference>
<comment type="subcellular location">
    <subcellularLocation>
        <location evidence="1">Cell membrane</location>
        <topology evidence="1">Multi-pass membrane protein</topology>
    </subcellularLocation>
</comment>
<name>A0A077HSQ6_9CORY</name>
<organism evidence="9 10">
    <name type="scientific">Corynebacterium ureicelerivorans</name>
    <dbReference type="NCBI Taxonomy" id="401472"/>
    <lineage>
        <taxon>Bacteria</taxon>
        <taxon>Bacillati</taxon>
        <taxon>Actinomycetota</taxon>
        <taxon>Actinomycetes</taxon>
        <taxon>Mycobacteriales</taxon>
        <taxon>Corynebacteriaceae</taxon>
        <taxon>Corynebacterium</taxon>
    </lineage>
</organism>
<evidence type="ECO:0000256" key="6">
    <source>
        <dbReference type="ARBA" id="ARBA00023136"/>
    </source>
</evidence>
<dbReference type="PANTHER" id="PTHR43738">
    <property type="entry name" value="ABC TRANSPORTER, MEMBRANE PROTEIN"/>
    <property type="match status" value="1"/>
</dbReference>
<evidence type="ECO:0000256" key="7">
    <source>
        <dbReference type="SAM" id="Phobius"/>
    </source>
</evidence>
<dbReference type="GO" id="GO:0005886">
    <property type="term" value="C:plasma membrane"/>
    <property type="evidence" value="ECO:0007669"/>
    <property type="project" value="UniProtKB-SubCell"/>
</dbReference>
<dbReference type="OrthoDB" id="5242186at2"/>
<keyword evidence="5 7" id="KW-1133">Transmembrane helix</keyword>
<evidence type="ECO:0000313" key="9">
    <source>
        <dbReference type="EMBL" id="AIL97737.1"/>
    </source>
</evidence>
<feature type="domain" description="ABC3 transporter permease C-terminal" evidence="8">
    <location>
        <begin position="213"/>
        <end position="320"/>
    </location>
</feature>
<keyword evidence="4 7" id="KW-0812">Transmembrane</keyword>
<keyword evidence="6 7" id="KW-0472">Membrane</keyword>
<dbReference type="STRING" id="401472.CUREI_11135"/>
<dbReference type="RefSeq" id="WP_038614470.1">
    <property type="nucleotide sequence ID" value="NZ_CP009215.1"/>
</dbReference>
<keyword evidence="2" id="KW-0813">Transport</keyword>
<evidence type="ECO:0000256" key="4">
    <source>
        <dbReference type="ARBA" id="ARBA00022692"/>
    </source>
</evidence>
<evidence type="ECO:0000259" key="8">
    <source>
        <dbReference type="Pfam" id="PF02687"/>
    </source>
</evidence>
<dbReference type="Proteomes" id="UP000028939">
    <property type="component" value="Chromosome"/>
</dbReference>
<evidence type="ECO:0000256" key="2">
    <source>
        <dbReference type="ARBA" id="ARBA00022448"/>
    </source>
</evidence>
<feature type="transmembrane region" description="Helical" evidence="7">
    <location>
        <begin position="286"/>
        <end position="311"/>
    </location>
</feature>
<dbReference type="Pfam" id="PF02687">
    <property type="entry name" value="FtsX"/>
    <property type="match status" value="1"/>
</dbReference>
<dbReference type="EMBL" id="CP009215">
    <property type="protein sequence ID" value="AIL97737.1"/>
    <property type="molecule type" value="Genomic_DNA"/>
</dbReference>
<accession>A0A077HSQ6</accession>
<feature type="transmembrane region" description="Helical" evidence="7">
    <location>
        <begin position="15"/>
        <end position="39"/>
    </location>
</feature>
<feature type="transmembrane region" description="Helical" evidence="7">
    <location>
        <begin position="259"/>
        <end position="280"/>
    </location>
</feature>
<keyword evidence="3" id="KW-1003">Cell membrane</keyword>
<protein>
    <submittedName>
        <fullName evidence="9">ABC transporter permease</fullName>
    </submittedName>
</protein>
<dbReference type="AlphaFoldDB" id="A0A077HSQ6"/>
<evidence type="ECO:0000256" key="1">
    <source>
        <dbReference type="ARBA" id="ARBA00004651"/>
    </source>
</evidence>
<dbReference type="InterPro" id="IPR003838">
    <property type="entry name" value="ABC3_permease_C"/>
</dbReference>
<sequence>MFVGMREITSAKGRFGLIAGTVALITLLVVVLTGLTAGLGKQNTSALEALDPESVVFQDPEDISFTTSRVTARDGLTPLGTSQMLMTKADGNDAAVAILSLPEGTELPGGAVLGSEAVAAPGLNVNEGDTVTVAGNDITVGAIGKDLAFSHSPVLWVPTEFWQQIMRTDADGTVLLSDQSAQEVDGGVSLKESFNGLPAYSSEQGSLKLIQGFLYAIAALVIIAFLTVWTMQRTRDLAILKAIGASNGYLLKDALGQSAVLLAVGVLIGGVAAYGLGMWMQGAAPFALSPVTAIVPPVAIWALGMVGALIATRSIVKVNPQQALGGAA</sequence>
<feature type="transmembrane region" description="Helical" evidence="7">
    <location>
        <begin position="212"/>
        <end position="231"/>
    </location>
</feature>
<reference evidence="9 10" key="1">
    <citation type="submission" date="2014-08" db="EMBL/GenBank/DDBJ databases">
        <title>Complete genome sequence of Corynebacterium ureicelerivorans DSM 45051, a lipophilic and urea-splitting isolate from a blood culture of a septicaemia patient.</title>
        <authorList>
            <person name="Tippelt A."/>
            <person name="Albersmeier A."/>
            <person name="Brinkrolf K."/>
            <person name="Ruckert C."/>
            <person name="Tauch A."/>
        </authorList>
    </citation>
    <scope>NUCLEOTIDE SEQUENCE [LARGE SCALE GENOMIC DNA]</scope>
    <source>
        <strain evidence="9 10">IMMIB RIV-2301</strain>
    </source>
</reference>
<evidence type="ECO:0000256" key="5">
    <source>
        <dbReference type="ARBA" id="ARBA00022989"/>
    </source>
</evidence>
<evidence type="ECO:0000313" key="10">
    <source>
        <dbReference type="Proteomes" id="UP000028939"/>
    </source>
</evidence>